<feature type="non-terminal residue" evidence="2">
    <location>
        <position position="126"/>
    </location>
</feature>
<dbReference type="STRING" id="268475.A0A0V1GJ16"/>
<evidence type="ECO:0000313" key="2">
    <source>
        <dbReference type="EMBL" id="KRY98142.1"/>
    </source>
</evidence>
<feature type="compositionally biased region" description="Low complexity" evidence="1">
    <location>
        <begin position="109"/>
        <end position="118"/>
    </location>
</feature>
<evidence type="ECO:0000256" key="1">
    <source>
        <dbReference type="SAM" id="MobiDB-lite"/>
    </source>
</evidence>
<name>A0A0V1GJ16_9BILA</name>
<accession>A0A0V1GJ16</accession>
<organism evidence="2 3">
    <name type="scientific">Trichinella zimbabwensis</name>
    <dbReference type="NCBI Taxonomy" id="268475"/>
    <lineage>
        <taxon>Eukaryota</taxon>
        <taxon>Metazoa</taxon>
        <taxon>Ecdysozoa</taxon>
        <taxon>Nematoda</taxon>
        <taxon>Enoplea</taxon>
        <taxon>Dorylaimia</taxon>
        <taxon>Trichinellida</taxon>
        <taxon>Trichinellidae</taxon>
        <taxon>Trichinella</taxon>
    </lineage>
</organism>
<protein>
    <submittedName>
        <fullName evidence="2">Uncharacterized protein</fullName>
    </submittedName>
</protein>
<proteinExistence type="predicted"/>
<evidence type="ECO:0000313" key="3">
    <source>
        <dbReference type="Proteomes" id="UP000055024"/>
    </source>
</evidence>
<sequence length="126" mass="13778">MVCLAAGLPFDSGPSVLDGHAYGFDDRTNRSAAISRTWCSRCDELRSKEKRLKKFGRRFKVSRVAAAMCKKTTPALKQRRRPVNEVTLAAPVTPSTSKAMEKSGRRGSRSPNGSTGTSATNLETRM</sequence>
<reference evidence="2 3" key="1">
    <citation type="submission" date="2015-01" db="EMBL/GenBank/DDBJ databases">
        <title>Evolution of Trichinella species and genotypes.</title>
        <authorList>
            <person name="Korhonen P.K."/>
            <person name="Edoardo P."/>
            <person name="Giuseppe L.R."/>
            <person name="Gasser R.B."/>
        </authorList>
    </citation>
    <scope>NUCLEOTIDE SEQUENCE [LARGE SCALE GENOMIC DNA]</scope>
    <source>
        <strain evidence="2">ISS1029</strain>
    </source>
</reference>
<dbReference type="AlphaFoldDB" id="A0A0V1GJ16"/>
<comment type="caution">
    <text evidence="2">The sequence shown here is derived from an EMBL/GenBank/DDBJ whole genome shotgun (WGS) entry which is preliminary data.</text>
</comment>
<keyword evidence="3" id="KW-1185">Reference proteome</keyword>
<feature type="region of interest" description="Disordered" evidence="1">
    <location>
        <begin position="75"/>
        <end position="126"/>
    </location>
</feature>
<dbReference type="EMBL" id="JYDP01001558">
    <property type="protein sequence ID" value="KRY98142.1"/>
    <property type="molecule type" value="Genomic_DNA"/>
</dbReference>
<dbReference type="Proteomes" id="UP000055024">
    <property type="component" value="Unassembled WGS sequence"/>
</dbReference>
<gene>
    <name evidence="2" type="ORF">T11_10936</name>
</gene>